<dbReference type="Pfam" id="PF12708">
    <property type="entry name" value="Pect-lyase_RHGA_epim"/>
    <property type="match status" value="1"/>
</dbReference>
<evidence type="ECO:0000256" key="2">
    <source>
        <dbReference type="SAM" id="MobiDB-lite"/>
    </source>
</evidence>
<dbReference type="InterPro" id="IPR006626">
    <property type="entry name" value="PbH1"/>
</dbReference>
<proteinExistence type="predicted"/>
<feature type="domain" description="Right handed beta helix" evidence="4">
    <location>
        <begin position="439"/>
        <end position="540"/>
    </location>
</feature>
<dbReference type="InterPro" id="IPR011050">
    <property type="entry name" value="Pectin_lyase_fold/virulence"/>
</dbReference>
<reference evidence="5" key="1">
    <citation type="submission" date="2021-01" db="EMBL/GenBank/DDBJ databases">
        <title>Whole genome shotgun sequence of Planosporangium flavigriseum NBRC 105377.</title>
        <authorList>
            <person name="Komaki H."/>
            <person name="Tamura T."/>
        </authorList>
    </citation>
    <scope>NUCLEOTIDE SEQUENCE</scope>
    <source>
        <strain evidence="5">NBRC 105377</strain>
    </source>
</reference>
<name>A0A8J3PN62_9ACTN</name>
<feature type="domain" description="Rhamnogalacturonase A/B/Epimerase-like pectate lyase" evidence="3">
    <location>
        <begin position="165"/>
        <end position="384"/>
    </location>
</feature>
<evidence type="ECO:0000313" key="5">
    <source>
        <dbReference type="EMBL" id="GIG75647.1"/>
    </source>
</evidence>
<dbReference type="InterPro" id="IPR051550">
    <property type="entry name" value="SCF-Subunits/Alg-Epimerases"/>
</dbReference>
<evidence type="ECO:0000259" key="4">
    <source>
        <dbReference type="Pfam" id="PF13229"/>
    </source>
</evidence>
<dbReference type="RefSeq" id="WP_168078013.1">
    <property type="nucleotide sequence ID" value="NZ_BAAAQJ010000030.1"/>
</dbReference>
<gene>
    <name evidence="5" type="ORF">Pfl04_40510</name>
</gene>
<dbReference type="AlphaFoldDB" id="A0A8J3PN62"/>
<protein>
    <recommendedName>
        <fullName evidence="7">Right handed beta helix region</fullName>
    </recommendedName>
</protein>
<evidence type="ECO:0000256" key="1">
    <source>
        <dbReference type="ARBA" id="ARBA00022737"/>
    </source>
</evidence>
<dbReference type="InterPro" id="IPR012334">
    <property type="entry name" value="Pectin_lyas_fold"/>
</dbReference>
<dbReference type="SUPFAM" id="SSF51126">
    <property type="entry name" value="Pectin lyase-like"/>
    <property type="match status" value="1"/>
</dbReference>
<dbReference type="PANTHER" id="PTHR22990:SF15">
    <property type="entry name" value="F-BOX ONLY PROTEIN 10"/>
    <property type="match status" value="1"/>
</dbReference>
<dbReference type="Proteomes" id="UP000653674">
    <property type="component" value="Unassembled WGS sequence"/>
</dbReference>
<feature type="region of interest" description="Disordered" evidence="2">
    <location>
        <begin position="111"/>
        <end position="151"/>
    </location>
</feature>
<dbReference type="InterPro" id="IPR024535">
    <property type="entry name" value="RHGA/B-epi-like_pectate_lyase"/>
</dbReference>
<evidence type="ECO:0000313" key="6">
    <source>
        <dbReference type="Proteomes" id="UP000653674"/>
    </source>
</evidence>
<dbReference type="Gene3D" id="2.160.20.10">
    <property type="entry name" value="Single-stranded right-handed beta-helix, Pectin lyase-like"/>
    <property type="match status" value="2"/>
</dbReference>
<dbReference type="InterPro" id="IPR039448">
    <property type="entry name" value="Beta_helix"/>
</dbReference>
<keyword evidence="6" id="KW-1185">Reference proteome</keyword>
<dbReference type="Pfam" id="PF13229">
    <property type="entry name" value="Beta_helix"/>
    <property type="match status" value="1"/>
</dbReference>
<feature type="compositionally biased region" description="Basic and acidic residues" evidence="2">
    <location>
        <begin position="114"/>
        <end position="128"/>
    </location>
</feature>
<keyword evidence="1" id="KW-0677">Repeat</keyword>
<evidence type="ECO:0008006" key="7">
    <source>
        <dbReference type="Google" id="ProtNLM"/>
    </source>
</evidence>
<dbReference type="PANTHER" id="PTHR22990">
    <property type="entry name" value="F-BOX ONLY PROTEIN"/>
    <property type="match status" value="1"/>
</dbReference>
<organism evidence="5 6">
    <name type="scientific">Planosporangium flavigriseum</name>
    <dbReference type="NCBI Taxonomy" id="373681"/>
    <lineage>
        <taxon>Bacteria</taxon>
        <taxon>Bacillati</taxon>
        <taxon>Actinomycetota</taxon>
        <taxon>Actinomycetes</taxon>
        <taxon>Micromonosporales</taxon>
        <taxon>Micromonosporaceae</taxon>
        <taxon>Planosporangium</taxon>
    </lineage>
</organism>
<dbReference type="SMART" id="SM00710">
    <property type="entry name" value="PbH1"/>
    <property type="match status" value="10"/>
</dbReference>
<evidence type="ECO:0000259" key="3">
    <source>
        <dbReference type="Pfam" id="PF12708"/>
    </source>
</evidence>
<sequence>MRLLEHLPTVVVTGQYLHPDGRPCRGSILIEPDPTQLTSADQGLVILGTVESQLDDSGRFAVELLATDAAGISPSDWRYRVTERWLDAPERTYYLDLPAAEADVNLTAACPAEDGERPGMRARGDGGRPRRLGRCSSQASERRQPARTAPVAPDIEADDPLIYHAREHGLVGDGRTNDQPALQALVDKLGDASAADGRGRRIYCPPGVYSIRDNATVWRSKVSLVGAGPSETRFVLSNPGHPTCPTPLAFFTEKEHGASRENHLADCTFARFEIDGSGVQHAEYDVLGKGLGLQYVLRGHFRDLYIHDTAATGFGCDFLQDTTIQDVLVVRCGRLNNVLQIGGAGIGIGVGGWGATERLTIANCTAVDNGTNGIFLELQDHTWTPPRGIRIIGCHAEGNRFGISDWGAEGLIVSACTMIANHEAGYDLSAMGTSSVAGRGGIVVGCVMDGNVRDGMGIGNTPGPYTFRGNRISRNGRYGYWGHNLAGGHQDEANDIALDGNEIWNNALCGVRLDADLTDLALVANRIRNNGKRAEPDMFGGGRSVSYTATSLVDTDADWRSDGHLGKWVTVGNRHAIVVANTATELVFAPLRPGATTAWVGGTPPDGTPYSLPNPPAVRAGISIGANLVNPTIRDNRIWDNQRRKTQTHGLWITESGVCESGWVEDNNLEGNAVESVRFDGKPCAYWDHNHGLECLP</sequence>
<comment type="caution">
    <text evidence="5">The sequence shown here is derived from an EMBL/GenBank/DDBJ whole genome shotgun (WGS) entry which is preliminary data.</text>
</comment>
<accession>A0A8J3PN62</accession>
<dbReference type="EMBL" id="BONU01000034">
    <property type="protein sequence ID" value="GIG75647.1"/>
    <property type="molecule type" value="Genomic_DNA"/>
</dbReference>